<reference evidence="1" key="1">
    <citation type="submission" date="2021-01" db="EMBL/GenBank/DDBJ databases">
        <authorList>
            <person name="Kaushik A."/>
        </authorList>
    </citation>
    <scope>NUCLEOTIDE SEQUENCE</scope>
    <source>
        <strain evidence="1">AG2-2IIIB</strain>
    </source>
</reference>
<proteinExistence type="predicted"/>
<name>A0A8H2WGV5_9AGAM</name>
<dbReference type="EMBL" id="CAJMWT010001101">
    <property type="protein sequence ID" value="CAE6378819.1"/>
    <property type="molecule type" value="Genomic_DNA"/>
</dbReference>
<evidence type="ECO:0000313" key="2">
    <source>
        <dbReference type="Proteomes" id="UP000663843"/>
    </source>
</evidence>
<sequence length="80" mass="8829">EPSSTRRPFVLHHGASPEIKKGLLGLSPKVIRKERNAMKQSLFVAAVKMPTIASGLPPRKPPLTILICLESSLEPHWIPK</sequence>
<organism evidence="1 2">
    <name type="scientific">Rhizoctonia solani</name>
    <dbReference type="NCBI Taxonomy" id="456999"/>
    <lineage>
        <taxon>Eukaryota</taxon>
        <taxon>Fungi</taxon>
        <taxon>Dikarya</taxon>
        <taxon>Basidiomycota</taxon>
        <taxon>Agaricomycotina</taxon>
        <taxon>Agaricomycetes</taxon>
        <taxon>Cantharellales</taxon>
        <taxon>Ceratobasidiaceae</taxon>
        <taxon>Rhizoctonia</taxon>
    </lineage>
</organism>
<gene>
    <name evidence="1" type="ORF">RDB_LOCUS23097</name>
</gene>
<evidence type="ECO:0000313" key="1">
    <source>
        <dbReference type="EMBL" id="CAE6378819.1"/>
    </source>
</evidence>
<dbReference type="AlphaFoldDB" id="A0A8H2WGV5"/>
<accession>A0A8H2WGV5</accession>
<protein>
    <submittedName>
        <fullName evidence="1">Uncharacterized protein</fullName>
    </submittedName>
</protein>
<comment type="caution">
    <text evidence="1">The sequence shown here is derived from an EMBL/GenBank/DDBJ whole genome shotgun (WGS) entry which is preliminary data.</text>
</comment>
<dbReference type="Proteomes" id="UP000663843">
    <property type="component" value="Unassembled WGS sequence"/>
</dbReference>
<feature type="non-terminal residue" evidence="1">
    <location>
        <position position="1"/>
    </location>
</feature>